<dbReference type="KEGG" id="agi:FSB73_08125"/>
<sequence length="276" mass="30131">MKIFNKYWLLVVFTAYIFMSLGCAKFDSNESQYDKPQSLIDQEVLNSYKPLKSYVNYNGQINFKLGVELTFNDLVNNSLLYRMLQEHFDQITFTDKLNHLNYVQGSDSITLNDFREALEANDTTGLSVYAGSIIWHKNQNAAYLNSLLADSILQGTSGSDVVVDFESSTIGDDFPTTTGDASATIVADPDGKSGNAVRILKVTGTAFPQFKVNLPDGKTLGQYESVSVDFKGGGCCGFYGAGMRMAITEGYGNPSLTGYGGPPASELPEINGEEVL</sequence>
<name>A0A5B8VKZ8_9BACT</name>
<dbReference type="AlphaFoldDB" id="A0A5B8VKZ8"/>
<dbReference type="RefSeq" id="WP_146781012.1">
    <property type="nucleotide sequence ID" value="NZ_CP042434.1"/>
</dbReference>
<dbReference type="Proteomes" id="UP000321291">
    <property type="component" value="Chromosome"/>
</dbReference>
<keyword evidence="2" id="KW-1185">Reference proteome</keyword>
<dbReference type="PROSITE" id="PS51257">
    <property type="entry name" value="PROKAR_LIPOPROTEIN"/>
    <property type="match status" value="1"/>
</dbReference>
<gene>
    <name evidence="1" type="ORF">FSB73_08125</name>
</gene>
<protein>
    <submittedName>
        <fullName evidence="1">Uncharacterized protein</fullName>
    </submittedName>
</protein>
<evidence type="ECO:0000313" key="2">
    <source>
        <dbReference type="Proteomes" id="UP000321291"/>
    </source>
</evidence>
<reference evidence="1 2" key="1">
    <citation type="journal article" date="2017" name="Int. J. Syst. Evol. Microbiol.">
        <title>Arachidicoccus ginsenosidivorans sp. nov., with ginsenoside-converting activity isolated from ginseng cultivating soil.</title>
        <authorList>
            <person name="Siddiqi M.Z."/>
            <person name="Aslam Z."/>
            <person name="Im W.T."/>
        </authorList>
    </citation>
    <scope>NUCLEOTIDE SEQUENCE [LARGE SCALE GENOMIC DNA]</scope>
    <source>
        <strain evidence="1 2">Gsoil 809</strain>
    </source>
</reference>
<proteinExistence type="predicted"/>
<organism evidence="1 2">
    <name type="scientific">Arachidicoccus ginsenosidivorans</name>
    <dbReference type="NCBI Taxonomy" id="496057"/>
    <lineage>
        <taxon>Bacteria</taxon>
        <taxon>Pseudomonadati</taxon>
        <taxon>Bacteroidota</taxon>
        <taxon>Chitinophagia</taxon>
        <taxon>Chitinophagales</taxon>
        <taxon>Chitinophagaceae</taxon>
        <taxon>Arachidicoccus</taxon>
    </lineage>
</organism>
<dbReference type="EMBL" id="CP042434">
    <property type="protein sequence ID" value="QEC71635.1"/>
    <property type="molecule type" value="Genomic_DNA"/>
</dbReference>
<evidence type="ECO:0000313" key="1">
    <source>
        <dbReference type="EMBL" id="QEC71635.1"/>
    </source>
</evidence>
<dbReference type="OrthoDB" id="1032269at2"/>
<accession>A0A5B8VKZ8</accession>